<evidence type="ECO:0000313" key="1">
    <source>
        <dbReference type="EMBL" id="PXW34178.1"/>
    </source>
</evidence>
<evidence type="ECO:0000313" key="2">
    <source>
        <dbReference type="Proteomes" id="UP000247485"/>
    </source>
</evidence>
<accession>A0A318F5J6</accession>
<sequence length="51" mass="5656">MGREVAGPASVRRYAILDVKRRGVVPPPLATFPRSSIDKFADQFQDCNHSV</sequence>
<gene>
    <name evidence="1" type="ORF">DET57_1382</name>
</gene>
<dbReference type="Proteomes" id="UP000247485">
    <property type="component" value="Unassembled WGS sequence"/>
</dbReference>
<reference evidence="1 2" key="1">
    <citation type="submission" date="2018-05" db="EMBL/GenBank/DDBJ databases">
        <title>Freshwater and sediment microbial communities from various areas in North America, analyzing microbe dynamics in response to fracking.</title>
        <authorList>
            <person name="Lamendella R."/>
        </authorList>
    </citation>
    <scope>NUCLEOTIDE SEQUENCE [LARGE SCALE GENOMIC DNA]</scope>
    <source>
        <strain evidence="1 2">67</strain>
    </source>
</reference>
<dbReference type="EMBL" id="QJJG01000038">
    <property type="protein sequence ID" value="PXW34178.1"/>
    <property type="molecule type" value="Genomic_DNA"/>
</dbReference>
<protein>
    <submittedName>
        <fullName evidence="1">Uncharacterized protein</fullName>
    </submittedName>
</protein>
<organism evidence="1 2">
    <name type="scientific">Klebsiella oxytoca</name>
    <dbReference type="NCBI Taxonomy" id="571"/>
    <lineage>
        <taxon>Bacteria</taxon>
        <taxon>Pseudomonadati</taxon>
        <taxon>Pseudomonadota</taxon>
        <taxon>Gammaproteobacteria</taxon>
        <taxon>Enterobacterales</taxon>
        <taxon>Enterobacteriaceae</taxon>
        <taxon>Klebsiella/Raoultella group</taxon>
        <taxon>Klebsiella</taxon>
    </lineage>
</organism>
<dbReference type="AlphaFoldDB" id="A0A318F5J6"/>
<comment type="caution">
    <text evidence="1">The sequence shown here is derived from an EMBL/GenBank/DDBJ whole genome shotgun (WGS) entry which is preliminary data.</text>
</comment>
<name>A0A318F5J6_KLEOX</name>
<proteinExistence type="predicted"/>